<dbReference type="GO" id="GO:0009249">
    <property type="term" value="P:protein lipoylation"/>
    <property type="evidence" value="ECO:0007669"/>
    <property type="project" value="UniProtKB-UniRule"/>
</dbReference>
<dbReference type="InterPro" id="IPR024897">
    <property type="entry name" value="LipL"/>
</dbReference>
<dbReference type="PROSITE" id="PS51733">
    <property type="entry name" value="BPL_LPL_CATALYTIC"/>
    <property type="match status" value="1"/>
</dbReference>
<dbReference type="Proteomes" id="UP000298615">
    <property type="component" value="Chromosome"/>
</dbReference>
<feature type="site" description="Lowers pKa of active site Cys" evidence="3">
    <location>
        <position position="161"/>
    </location>
</feature>
<evidence type="ECO:0000313" key="5">
    <source>
        <dbReference type="Proteomes" id="UP000298615"/>
    </source>
</evidence>
<dbReference type="EMBL" id="CP039712">
    <property type="protein sequence ID" value="QCI86848.1"/>
    <property type="molecule type" value="Genomic_DNA"/>
</dbReference>
<dbReference type="Gene3D" id="3.30.930.10">
    <property type="entry name" value="Bira Bifunctional Protein, Domain 2"/>
    <property type="match status" value="1"/>
</dbReference>
<dbReference type="Pfam" id="PF21948">
    <property type="entry name" value="LplA-B_cat"/>
    <property type="match status" value="1"/>
</dbReference>
<dbReference type="InterPro" id="IPR004143">
    <property type="entry name" value="BPL_LPL_catalytic"/>
</dbReference>
<comment type="similarity">
    <text evidence="3">Belongs to the octanoyltransferase LipL family.</text>
</comment>
<comment type="catalytic activity">
    <reaction evidence="3">
        <text>N(6)-octanoyl-L-lysyl-[glycine-cleavage complex H protein] + L-lysyl-[lipoyl-carrier protein] = N(6)-octanoyl-L-lysyl-[lipoyl-carrier protein] + L-lysyl-[glycine-cleavage complex H protein]</text>
        <dbReference type="Rhea" id="RHEA:20213"/>
        <dbReference type="Rhea" id="RHEA-COMP:10500"/>
        <dbReference type="Rhea" id="RHEA-COMP:10501"/>
        <dbReference type="Rhea" id="RHEA-COMP:10503"/>
        <dbReference type="Rhea" id="RHEA-COMP:10504"/>
        <dbReference type="ChEBI" id="CHEBI:29969"/>
        <dbReference type="ChEBI" id="CHEBI:78809"/>
        <dbReference type="EC" id="2.3.1.204"/>
    </reaction>
</comment>
<dbReference type="EC" id="2.3.1.204" evidence="3"/>
<comment type="function">
    <text evidence="3">Catalyzes the amidotransfer (transamidation) of the octanoyl moiety from octanoyl-GcvH to the lipoyl domain of the E2 subunit of lipoate-dependent enzymes.</text>
</comment>
<organism evidence="4 5">
    <name type="scientific">Vagococcus zengguangii</name>
    <dbReference type="NCBI Taxonomy" id="2571750"/>
    <lineage>
        <taxon>Bacteria</taxon>
        <taxon>Bacillati</taxon>
        <taxon>Bacillota</taxon>
        <taxon>Bacilli</taxon>
        <taxon>Lactobacillales</taxon>
        <taxon>Enterococcaceae</taxon>
        <taxon>Vagococcus</taxon>
    </lineage>
</organism>
<dbReference type="PANTHER" id="PTHR43679:SF2">
    <property type="entry name" value="OCTANOYL-[GCVH]:PROTEIN N-OCTANOYLTRANSFERASE"/>
    <property type="match status" value="1"/>
</dbReference>
<dbReference type="InterPro" id="IPR050664">
    <property type="entry name" value="Octanoyltrans_LipM/LipL"/>
</dbReference>
<comment type="miscellaneous">
    <text evidence="3">The reaction proceeds via a thioester-linked acyl-enzyme intermediate.</text>
</comment>
<evidence type="ECO:0000313" key="4">
    <source>
        <dbReference type="EMBL" id="QCI86848.1"/>
    </source>
</evidence>
<reference evidence="4 5" key="1">
    <citation type="submission" date="2019-04" db="EMBL/GenBank/DDBJ databases">
        <title>Vagococcus sp. nov., isolated from faeces of yaks (Bos grunniens).</title>
        <authorList>
            <person name="Ge Y."/>
        </authorList>
    </citation>
    <scope>NUCLEOTIDE SEQUENCE [LARGE SCALE GENOMIC DNA]</scope>
    <source>
        <strain evidence="4 5">MN-17</strain>
    </source>
</reference>
<evidence type="ECO:0000256" key="3">
    <source>
        <dbReference type="HAMAP-Rule" id="MF_02119"/>
    </source>
</evidence>
<dbReference type="PANTHER" id="PTHR43679">
    <property type="entry name" value="OCTANOYLTRANSFERASE LIPM-RELATED"/>
    <property type="match status" value="1"/>
</dbReference>
<dbReference type="SUPFAM" id="SSF55681">
    <property type="entry name" value="Class II aaRS and biotin synthetases"/>
    <property type="match status" value="1"/>
</dbReference>
<dbReference type="OrthoDB" id="2080934at2"/>
<dbReference type="CDD" id="cd16443">
    <property type="entry name" value="LplA"/>
    <property type="match status" value="1"/>
</dbReference>
<sequence>MLSNYYQFLSTLFPLCYDQVVIASENQFTPFAYTDMLTSQMTKTSQPVLHFWQLEQSVILGMKDSRVPHFKPALTELASQGYHVMLRNSGGLGIVADKGILNISFIIPNPEIASLSISDAYQLVMSIIQTAFSDFPQVVEAKEIIDSYCPGDYDLSIHNRKFAGIAQRRIKEGISVMIYLSVNGNQAKRGQLMRQFYTTGLAEQFGTNGYPPVKPESMANLEELLDTTLTISEVKERVTSAYAKLFTTPLTILTDEALTGNIETQQALARQIERMSDRNEVITDSLGGSNGNTL</sequence>
<dbReference type="AlphaFoldDB" id="A0A4D7CRW2"/>
<keyword evidence="2 3" id="KW-0012">Acyltransferase</keyword>
<keyword evidence="5" id="KW-1185">Reference proteome</keyword>
<evidence type="ECO:0000256" key="2">
    <source>
        <dbReference type="ARBA" id="ARBA00023315"/>
    </source>
</evidence>
<keyword evidence="4" id="KW-0436">Ligase</keyword>
<dbReference type="HAMAP" id="MF_02119">
    <property type="entry name" value="LipL"/>
    <property type="match status" value="1"/>
</dbReference>
<protein>
    <recommendedName>
        <fullName evidence="3">Octanoyl-[GcvH]:protein N-octanoyltransferase</fullName>
        <ecNumber evidence="3">2.3.1.204</ecNumber>
    </recommendedName>
    <alternativeName>
        <fullName evidence="3">Octanoyl-[GcvH]:E2 amidotransferase</fullName>
    </alternativeName>
</protein>
<keyword evidence="1 3" id="KW-0808">Transferase</keyword>
<dbReference type="GO" id="GO:0009107">
    <property type="term" value="P:lipoate biosynthetic process"/>
    <property type="evidence" value="ECO:0007669"/>
    <property type="project" value="UniProtKB-UniRule"/>
</dbReference>
<proteinExistence type="inferred from homology"/>
<comment type="pathway">
    <text evidence="3">Protein modification; protein lipoylation via endogenous pathway; protein N(6)-(lipoyl)lysine from octanoyl-[acyl-carrier-protein].</text>
</comment>
<dbReference type="RefSeq" id="WP_136953670.1">
    <property type="nucleotide sequence ID" value="NZ_CP039712.1"/>
</dbReference>
<dbReference type="InterPro" id="IPR045864">
    <property type="entry name" value="aa-tRNA-synth_II/BPL/LPL"/>
</dbReference>
<gene>
    <name evidence="3" type="primary">lipL</name>
    <name evidence="4" type="ORF">FA707_07665</name>
</gene>
<evidence type="ECO:0000256" key="1">
    <source>
        <dbReference type="ARBA" id="ARBA00022679"/>
    </source>
</evidence>
<feature type="active site" description="Acyl-thioester intermediate" evidence="3">
    <location>
        <position position="149"/>
    </location>
</feature>
<dbReference type="KEGG" id="vao:FA707_07665"/>
<dbReference type="GO" id="GO:0033819">
    <property type="term" value="F:lipoyl(octanoyl) transferase activity"/>
    <property type="evidence" value="ECO:0007669"/>
    <property type="project" value="InterPro"/>
</dbReference>
<accession>A0A4D7CRW2</accession>
<dbReference type="GO" id="GO:0016874">
    <property type="term" value="F:ligase activity"/>
    <property type="evidence" value="ECO:0007669"/>
    <property type="project" value="UniProtKB-KW"/>
</dbReference>
<name>A0A4D7CRW2_9ENTE</name>